<dbReference type="EMBL" id="BMVP01000028">
    <property type="protein sequence ID" value="GHB85380.1"/>
    <property type="molecule type" value="Genomic_DNA"/>
</dbReference>
<comment type="caution">
    <text evidence="1">The sequence shown here is derived from an EMBL/GenBank/DDBJ whole genome shotgun (WGS) entry which is preliminary data.</text>
</comment>
<evidence type="ECO:0000313" key="2">
    <source>
        <dbReference type="Proteomes" id="UP000642673"/>
    </source>
</evidence>
<keyword evidence="2" id="KW-1185">Reference proteome</keyword>
<name>A0ABQ3F5H1_9ACTN</name>
<gene>
    <name evidence="1" type="ORF">GCM10010347_65360</name>
</gene>
<dbReference type="Proteomes" id="UP000642673">
    <property type="component" value="Unassembled WGS sequence"/>
</dbReference>
<proteinExistence type="predicted"/>
<sequence length="51" mass="5431">MVILSKGLGAGYVGDGAVLVSPKVTPLLRHKVLAAMPDKLRDWMISPGQSR</sequence>
<reference evidence="2" key="1">
    <citation type="journal article" date="2019" name="Int. J. Syst. Evol. Microbiol.">
        <title>The Global Catalogue of Microorganisms (GCM) 10K type strain sequencing project: providing services to taxonomists for standard genome sequencing and annotation.</title>
        <authorList>
            <consortium name="The Broad Institute Genomics Platform"/>
            <consortium name="The Broad Institute Genome Sequencing Center for Infectious Disease"/>
            <person name="Wu L."/>
            <person name="Ma J."/>
        </authorList>
    </citation>
    <scope>NUCLEOTIDE SEQUENCE [LARGE SCALE GENOMIC DNA]</scope>
    <source>
        <strain evidence="2">JCM 4738</strain>
    </source>
</reference>
<dbReference type="RefSeq" id="WP_190187844.1">
    <property type="nucleotide sequence ID" value="NZ_BMVP01000028.1"/>
</dbReference>
<organism evidence="1 2">
    <name type="scientific">Streptomyces cirratus</name>
    <dbReference type="NCBI Taxonomy" id="68187"/>
    <lineage>
        <taxon>Bacteria</taxon>
        <taxon>Bacillati</taxon>
        <taxon>Actinomycetota</taxon>
        <taxon>Actinomycetes</taxon>
        <taxon>Kitasatosporales</taxon>
        <taxon>Streptomycetaceae</taxon>
        <taxon>Streptomyces</taxon>
    </lineage>
</organism>
<evidence type="ECO:0000313" key="1">
    <source>
        <dbReference type="EMBL" id="GHB85380.1"/>
    </source>
</evidence>
<protein>
    <submittedName>
        <fullName evidence="1">Uncharacterized protein</fullName>
    </submittedName>
</protein>
<accession>A0ABQ3F5H1</accession>